<dbReference type="eggNOG" id="arCOG06395">
    <property type="taxonomic scope" value="Archaea"/>
</dbReference>
<reference evidence="2 4" key="3">
    <citation type="journal article" date="2014" name="PLoS Genet.">
        <title>Phylogenetically driven sequencing of extremely halophilic archaea reveals strategies for static and dynamic osmo-response.</title>
        <authorList>
            <person name="Becker E.A."/>
            <person name="Seitzer P.M."/>
            <person name="Tritt A."/>
            <person name="Larsen D."/>
            <person name="Krusor M."/>
            <person name="Yao A.I."/>
            <person name="Wu D."/>
            <person name="Madern D."/>
            <person name="Eisen J.A."/>
            <person name="Darling A.E."/>
            <person name="Facciotti M.T."/>
        </authorList>
    </citation>
    <scope>NUCLEOTIDE SEQUENCE [LARGE SCALE GENOMIC DNA]</scope>
    <source>
        <strain evidence="4">ATCC 43099 / DSM 3394 / CCM 3739 / CIP 104546 / IAM 13178 / JCM 8861 / NBRC 102185 / NCIMB 2190 / MS3</strain>
        <strain evidence="2">MS-3</strain>
    </source>
</reference>
<dbReference type="InterPro" id="IPR058378">
    <property type="entry name" value="DUF8065"/>
</dbReference>
<dbReference type="OrthoDB" id="203402at2157"/>
<protein>
    <submittedName>
        <fullName evidence="1">Uncharacterized protein</fullName>
    </submittedName>
</protein>
<evidence type="ECO:0000313" key="4">
    <source>
        <dbReference type="Proteomes" id="UP000011543"/>
    </source>
</evidence>
<evidence type="ECO:0000313" key="3">
    <source>
        <dbReference type="Proteomes" id="UP000001879"/>
    </source>
</evidence>
<dbReference type="KEGG" id="nmg:Nmag_0374"/>
<reference evidence="1 3" key="2">
    <citation type="journal article" date="2012" name="BMC Genomics">
        <title>A comparative genomics perspective on the genetic content of the alkaliphilic haloarchaeon Natrialba magadii ATCC 43099T.</title>
        <authorList>
            <person name="Siddaramappa S."/>
            <person name="Challacombe J.F."/>
            <person name="Decastro R.E."/>
            <person name="Pfeiffer F."/>
            <person name="Sastre D.E."/>
            <person name="Gimenez M.I."/>
            <person name="Paggi R.A."/>
            <person name="Detter J.C."/>
            <person name="Davenport K.W."/>
            <person name="Goodwin L.A."/>
            <person name="Kyrpides N."/>
            <person name="Tapia R."/>
            <person name="Pitluck S."/>
            <person name="Lucas S."/>
            <person name="Woyke T."/>
            <person name="Maupin-Furlow J.A."/>
        </authorList>
    </citation>
    <scope>NUCLEOTIDE SEQUENCE [LARGE SCALE GENOMIC DNA]</scope>
    <source>
        <strain evidence="1">ATCC 43099</strain>
        <strain evidence="3">ATCC 43099 / DSM 3394 / CCM 3739 / CIP 104546 / IAM 13178 / JCM 8861 / NBRC 102185 / NCIMB 2190 / MS3</strain>
    </source>
</reference>
<sequence>MSMRDAEKIATYERYRAGDITEDEVRERLGDDVIDGMREDREAFEEAVDMCDTSDFLQDDEG</sequence>
<dbReference type="EMBL" id="CP001932">
    <property type="protein sequence ID" value="ADD03964.1"/>
    <property type="molecule type" value="Genomic_DNA"/>
</dbReference>
<proteinExistence type="predicted"/>
<dbReference type="AlphaFoldDB" id="D3SXS4"/>
<gene>
    <name evidence="1" type="ordered locus">Nmag_0374</name>
    <name evidence="2" type="ORF">C500_02285</name>
</gene>
<name>D3SXS4_NATMM</name>
<dbReference type="RefSeq" id="WP_004213881.1">
    <property type="nucleotide sequence ID" value="NZ_AOHS01000009.1"/>
</dbReference>
<dbReference type="Pfam" id="PF26261">
    <property type="entry name" value="DUF8065"/>
    <property type="match status" value="1"/>
</dbReference>
<reference evidence="1" key="4">
    <citation type="submission" date="2016-09" db="EMBL/GenBank/DDBJ databases">
        <authorList>
            <person name="Pfeiffer F."/>
        </authorList>
    </citation>
    <scope>NUCLEOTIDE SEQUENCE</scope>
    <source>
        <strain evidence="1">ATCC 43099</strain>
    </source>
</reference>
<dbReference type="PaxDb" id="547559-Nmag_0374"/>
<dbReference type="Proteomes" id="UP000011543">
    <property type="component" value="Unassembled WGS sequence"/>
</dbReference>
<accession>D3SXS4</accession>
<reference evidence="3" key="1">
    <citation type="submission" date="2010-02" db="EMBL/GenBank/DDBJ databases">
        <title>Complete sequence of chromosome of Natrialba magadii ATCC 43099.</title>
        <authorList>
            <consortium name="US DOE Joint Genome Institute"/>
            <person name="Lucas S."/>
            <person name="Copeland A."/>
            <person name="Lapidus A."/>
            <person name="Cheng J.-F."/>
            <person name="Bruce D."/>
            <person name="Goodwin L."/>
            <person name="Pitluck S."/>
            <person name="Davenport K."/>
            <person name="Saunders E."/>
            <person name="Detter J.C."/>
            <person name="Han C."/>
            <person name="Tapia R."/>
            <person name="Land M."/>
            <person name="Hauser L."/>
            <person name="Kyrpides N."/>
            <person name="Mikhailova N."/>
            <person name="De Castro R.E."/>
            <person name="Maupin-Furlow J.A."/>
            <person name="Woyke T."/>
        </authorList>
    </citation>
    <scope>NUCLEOTIDE SEQUENCE [LARGE SCALE GENOMIC DNA]</scope>
    <source>
        <strain evidence="3">ATCC 43099 / DSM 3394 / CCM 3739 / CIP 104546 / IAM 13178 / JCM 8861 / NBRC 102185 / NCIMB 2190 / MS3</strain>
    </source>
</reference>
<dbReference type="HOGENOM" id="CLU_2893338_0_0_2"/>
<keyword evidence="3" id="KW-1185">Reference proteome</keyword>
<dbReference type="PATRIC" id="fig|547559.17.peg.431"/>
<evidence type="ECO:0000313" key="1">
    <source>
        <dbReference type="EMBL" id="ADD03964.1"/>
    </source>
</evidence>
<evidence type="ECO:0000313" key="2">
    <source>
        <dbReference type="EMBL" id="ELY33623.1"/>
    </source>
</evidence>
<dbReference type="Proteomes" id="UP000001879">
    <property type="component" value="Chromosome"/>
</dbReference>
<dbReference type="EMBL" id="AOHS01000009">
    <property type="protein sequence ID" value="ELY33623.1"/>
    <property type="molecule type" value="Genomic_DNA"/>
</dbReference>
<organism evidence="1 3">
    <name type="scientific">Natrialba magadii (strain ATCC 43099 / DSM 3394 / CCM 3739 / CIP 104546 / IAM 13178 / JCM 8861 / NBRC 102185 / NCIMB 2190 / MS3)</name>
    <name type="common">Natronobacterium magadii</name>
    <dbReference type="NCBI Taxonomy" id="547559"/>
    <lineage>
        <taxon>Archaea</taxon>
        <taxon>Methanobacteriati</taxon>
        <taxon>Methanobacteriota</taxon>
        <taxon>Stenosarchaea group</taxon>
        <taxon>Halobacteria</taxon>
        <taxon>Halobacteriales</taxon>
        <taxon>Natrialbaceae</taxon>
        <taxon>Natrialba</taxon>
    </lineage>
</organism>